<accession>A0A1A9VC77</accession>
<evidence type="ECO:0000313" key="1">
    <source>
        <dbReference type="EnsemblMetazoa" id="GAUT032669-PA"/>
    </source>
</evidence>
<proteinExistence type="predicted"/>
<name>A0A1A9VC77_GLOAU</name>
<dbReference type="Proteomes" id="UP000078200">
    <property type="component" value="Unassembled WGS sequence"/>
</dbReference>
<organism evidence="1 2">
    <name type="scientific">Glossina austeni</name>
    <name type="common">Savannah tsetse fly</name>
    <dbReference type="NCBI Taxonomy" id="7395"/>
    <lineage>
        <taxon>Eukaryota</taxon>
        <taxon>Metazoa</taxon>
        <taxon>Ecdysozoa</taxon>
        <taxon>Arthropoda</taxon>
        <taxon>Hexapoda</taxon>
        <taxon>Insecta</taxon>
        <taxon>Pterygota</taxon>
        <taxon>Neoptera</taxon>
        <taxon>Endopterygota</taxon>
        <taxon>Diptera</taxon>
        <taxon>Brachycera</taxon>
        <taxon>Muscomorpha</taxon>
        <taxon>Hippoboscoidea</taxon>
        <taxon>Glossinidae</taxon>
        <taxon>Glossina</taxon>
    </lineage>
</organism>
<protein>
    <submittedName>
        <fullName evidence="1">Uncharacterized protein</fullName>
    </submittedName>
</protein>
<sequence>MSSGKGLRLLSFDSVVEFGDTTGAGGVWNALRFFFKRVFDFNLSSFDSFAIEFFDFCNADDEFLFGSVDADLTIESRLKEENNLSNHSSFTMNVARLVFGADAQISILSQNKVKDENF</sequence>
<dbReference type="AlphaFoldDB" id="A0A1A9VC77"/>
<dbReference type="EnsemblMetazoa" id="GAUT032669-RA">
    <property type="protein sequence ID" value="GAUT032669-PA"/>
    <property type="gene ID" value="GAUT032669"/>
</dbReference>
<reference evidence="1" key="1">
    <citation type="submission" date="2020-05" db="UniProtKB">
        <authorList>
            <consortium name="EnsemblMetazoa"/>
        </authorList>
    </citation>
    <scope>IDENTIFICATION</scope>
    <source>
        <strain evidence="1">TTRI</strain>
    </source>
</reference>
<evidence type="ECO:0000313" key="2">
    <source>
        <dbReference type="Proteomes" id="UP000078200"/>
    </source>
</evidence>
<dbReference type="VEuPathDB" id="VectorBase:GAUT032669"/>
<keyword evidence="2" id="KW-1185">Reference proteome</keyword>